<gene>
    <name evidence="10" type="ORF">GCM10023191_074250</name>
</gene>
<dbReference type="EMBL" id="BAABHF010000046">
    <property type="protein sequence ID" value="GAA4510915.1"/>
    <property type="molecule type" value="Genomic_DNA"/>
</dbReference>
<protein>
    <recommendedName>
        <fullName evidence="1">non-specific serine/threonine protein kinase</fullName>
        <ecNumber evidence="1">2.7.11.1</ecNumber>
    </recommendedName>
</protein>
<evidence type="ECO:0000256" key="6">
    <source>
        <dbReference type="ARBA" id="ARBA00022840"/>
    </source>
</evidence>
<evidence type="ECO:0000313" key="11">
    <source>
        <dbReference type="Proteomes" id="UP001500503"/>
    </source>
</evidence>
<comment type="caution">
    <text evidence="10">The sequence shown here is derived from an EMBL/GenBank/DDBJ whole genome shotgun (WGS) entry which is preliminary data.</text>
</comment>
<evidence type="ECO:0000259" key="9">
    <source>
        <dbReference type="PROSITE" id="PS50011"/>
    </source>
</evidence>
<organism evidence="10 11">
    <name type="scientific">Actinoallomurus oryzae</name>
    <dbReference type="NCBI Taxonomy" id="502180"/>
    <lineage>
        <taxon>Bacteria</taxon>
        <taxon>Bacillati</taxon>
        <taxon>Actinomycetota</taxon>
        <taxon>Actinomycetes</taxon>
        <taxon>Streptosporangiales</taxon>
        <taxon>Thermomonosporaceae</taxon>
        <taxon>Actinoallomurus</taxon>
    </lineage>
</organism>
<dbReference type="InterPro" id="IPR011009">
    <property type="entry name" value="Kinase-like_dom_sf"/>
</dbReference>
<evidence type="ECO:0000256" key="2">
    <source>
        <dbReference type="ARBA" id="ARBA00022527"/>
    </source>
</evidence>
<feature type="domain" description="Protein kinase" evidence="9">
    <location>
        <begin position="19"/>
        <end position="273"/>
    </location>
</feature>
<dbReference type="PANTHER" id="PTHR43289">
    <property type="entry name" value="MITOGEN-ACTIVATED PROTEIN KINASE KINASE KINASE 20-RELATED"/>
    <property type="match status" value="1"/>
</dbReference>
<feature type="transmembrane region" description="Helical" evidence="8">
    <location>
        <begin position="320"/>
        <end position="343"/>
    </location>
</feature>
<dbReference type="Pfam" id="PF00069">
    <property type="entry name" value="Pkinase"/>
    <property type="match status" value="1"/>
</dbReference>
<evidence type="ECO:0000256" key="5">
    <source>
        <dbReference type="ARBA" id="ARBA00022777"/>
    </source>
</evidence>
<keyword evidence="5" id="KW-0418">Kinase</keyword>
<dbReference type="PROSITE" id="PS00107">
    <property type="entry name" value="PROTEIN_KINASE_ATP"/>
    <property type="match status" value="1"/>
</dbReference>
<dbReference type="Proteomes" id="UP001500503">
    <property type="component" value="Unassembled WGS sequence"/>
</dbReference>
<accession>A0ABP8QV13</accession>
<keyword evidence="2" id="KW-0723">Serine/threonine-protein kinase</keyword>
<dbReference type="InterPro" id="IPR008271">
    <property type="entry name" value="Ser/Thr_kinase_AS"/>
</dbReference>
<keyword evidence="8" id="KW-0812">Transmembrane</keyword>
<evidence type="ECO:0000256" key="3">
    <source>
        <dbReference type="ARBA" id="ARBA00022679"/>
    </source>
</evidence>
<reference evidence="11" key="1">
    <citation type="journal article" date="2019" name="Int. J. Syst. Evol. Microbiol.">
        <title>The Global Catalogue of Microorganisms (GCM) 10K type strain sequencing project: providing services to taxonomists for standard genome sequencing and annotation.</title>
        <authorList>
            <consortium name="The Broad Institute Genomics Platform"/>
            <consortium name="The Broad Institute Genome Sequencing Center for Infectious Disease"/>
            <person name="Wu L."/>
            <person name="Ma J."/>
        </authorList>
    </citation>
    <scope>NUCLEOTIDE SEQUENCE [LARGE SCALE GENOMIC DNA]</scope>
    <source>
        <strain evidence="11">JCM 17933</strain>
    </source>
</reference>
<dbReference type="Gene3D" id="3.30.200.20">
    <property type="entry name" value="Phosphorylase Kinase, domain 1"/>
    <property type="match status" value="1"/>
</dbReference>
<sequence length="463" mass="49115">MVYVPDVAEDLGRVLLGRYRLIEPLGRGGMGTVWRAHDERLGRQVAVKELRLPDDLDSEQRATWTARLDREARAAARLRHPGIVGVHDLVIGDDGQPWIIMELVPGRSLAMTLAEQGPISPDRAAALGLQILEALTAAHRAGIVHRDLKPANVLLEGDRVLLTDFGIAVVDGEATLTRSGALLGTPAFMAPEQVRGQTVTGACDLWALGATLYTAVEGRPPFEGATTGAVLVAVATDDPAPMTAAGPLAPVISALLRKDPARRPTADDLRAMLTRITPAPPPLSPPAPAAVTATEPPPHAYYAPPVPPHPAPILARRRPAVLIAVAAAAVLILIGAGAALVYARQDPTYDANKRVAAALGAPSGFTLKDEQKLKASRVRRTFSGCRMFCGQGARLQSTQITYIRTWLQTNRSVAAVFPAQITPDGASCIFAVRTKAGPGATVRITISRKPKEDFLLQLEVGSP</sequence>
<dbReference type="PROSITE" id="PS50011">
    <property type="entry name" value="PROTEIN_KINASE_DOM"/>
    <property type="match status" value="1"/>
</dbReference>
<dbReference type="PANTHER" id="PTHR43289:SF6">
    <property type="entry name" value="SERINE_THREONINE-PROTEIN KINASE NEKL-3"/>
    <property type="match status" value="1"/>
</dbReference>
<evidence type="ECO:0000256" key="8">
    <source>
        <dbReference type="SAM" id="Phobius"/>
    </source>
</evidence>
<dbReference type="InterPro" id="IPR017441">
    <property type="entry name" value="Protein_kinase_ATP_BS"/>
</dbReference>
<evidence type="ECO:0000313" key="10">
    <source>
        <dbReference type="EMBL" id="GAA4510915.1"/>
    </source>
</evidence>
<dbReference type="Gene3D" id="1.10.510.10">
    <property type="entry name" value="Transferase(Phosphotransferase) domain 1"/>
    <property type="match status" value="1"/>
</dbReference>
<keyword evidence="8" id="KW-0472">Membrane</keyword>
<dbReference type="SMART" id="SM00220">
    <property type="entry name" value="S_TKc"/>
    <property type="match status" value="1"/>
</dbReference>
<dbReference type="SUPFAM" id="SSF56112">
    <property type="entry name" value="Protein kinase-like (PK-like)"/>
    <property type="match status" value="1"/>
</dbReference>
<evidence type="ECO:0000256" key="1">
    <source>
        <dbReference type="ARBA" id="ARBA00012513"/>
    </source>
</evidence>
<evidence type="ECO:0000256" key="4">
    <source>
        <dbReference type="ARBA" id="ARBA00022741"/>
    </source>
</evidence>
<dbReference type="PROSITE" id="PS00108">
    <property type="entry name" value="PROTEIN_KINASE_ST"/>
    <property type="match status" value="1"/>
</dbReference>
<feature type="binding site" evidence="7">
    <location>
        <position position="48"/>
    </location>
    <ligand>
        <name>ATP</name>
        <dbReference type="ChEBI" id="CHEBI:30616"/>
    </ligand>
</feature>
<keyword evidence="8" id="KW-1133">Transmembrane helix</keyword>
<keyword evidence="6 7" id="KW-0067">ATP-binding</keyword>
<name>A0ABP8QV13_9ACTN</name>
<keyword evidence="3" id="KW-0808">Transferase</keyword>
<dbReference type="InterPro" id="IPR000719">
    <property type="entry name" value="Prot_kinase_dom"/>
</dbReference>
<keyword evidence="11" id="KW-1185">Reference proteome</keyword>
<dbReference type="CDD" id="cd14014">
    <property type="entry name" value="STKc_PknB_like"/>
    <property type="match status" value="1"/>
</dbReference>
<proteinExistence type="predicted"/>
<keyword evidence="4 7" id="KW-0547">Nucleotide-binding</keyword>
<dbReference type="EC" id="2.7.11.1" evidence="1"/>
<evidence type="ECO:0000256" key="7">
    <source>
        <dbReference type="PROSITE-ProRule" id="PRU10141"/>
    </source>
</evidence>